<dbReference type="AlphaFoldDB" id="A0A9E6R6B3"/>
<reference evidence="2" key="1">
    <citation type="submission" date="2021-08" db="EMBL/GenBank/DDBJ databases">
        <authorList>
            <person name="Zhang H."/>
            <person name="Xu M."/>
            <person name="Yu Z."/>
            <person name="Yang L."/>
            <person name="Cai Y."/>
        </authorList>
    </citation>
    <scope>NUCLEOTIDE SEQUENCE</scope>
    <source>
        <strain evidence="2">CHL1</strain>
    </source>
</reference>
<proteinExistence type="predicted"/>
<protein>
    <submittedName>
        <fullName evidence="2">Uncharacterized protein</fullName>
    </submittedName>
</protein>
<sequence>MLRSSKYLTVSLLFILAAGAGLALYLRGDNPKPVAEQPPPRPTVLTLQCQFYVFVESRPFVAFLLEKAPDDPALYRQLYVAKADGDRTDYNALVDKRPEWRLGGAGDPTLLEAQVTVPDPGPAGVAEQEIAIELREFDAARSDGVWREASLKSVYYQNLPGKCRQAATPFPGQPGSGQPASGQRAAG</sequence>
<keyword evidence="3" id="KW-1185">Reference proteome</keyword>
<dbReference type="RefSeq" id="WP_261402077.1">
    <property type="nucleotide sequence ID" value="NZ_CP081869.1"/>
</dbReference>
<dbReference type="KEGG" id="cmet:K6K41_19615"/>
<gene>
    <name evidence="2" type="ORF">K6K41_19615</name>
</gene>
<feature type="region of interest" description="Disordered" evidence="1">
    <location>
        <begin position="164"/>
        <end position="187"/>
    </location>
</feature>
<evidence type="ECO:0000313" key="2">
    <source>
        <dbReference type="EMBL" id="QZN99050.1"/>
    </source>
</evidence>
<dbReference type="EMBL" id="CP081869">
    <property type="protein sequence ID" value="QZN99050.1"/>
    <property type="molecule type" value="Genomic_DNA"/>
</dbReference>
<dbReference type="Proteomes" id="UP000825701">
    <property type="component" value="Chromosome"/>
</dbReference>
<name>A0A9E6R6B3_9HYPH</name>
<evidence type="ECO:0000313" key="3">
    <source>
        <dbReference type="Proteomes" id="UP000825701"/>
    </source>
</evidence>
<evidence type="ECO:0000256" key="1">
    <source>
        <dbReference type="SAM" id="MobiDB-lite"/>
    </source>
</evidence>
<organism evidence="2 3">
    <name type="scientific">Chenggangzhangella methanolivorans</name>
    <dbReference type="NCBI Taxonomy" id="1437009"/>
    <lineage>
        <taxon>Bacteria</taxon>
        <taxon>Pseudomonadati</taxon>
        <taxon>Pseudomonadota</taxon>
        <taxon>Alphaproteobacteria</taxon>
        <taxon>Hyphomicrobiales</taxon>
        <taxon>Methylopilaceae</taxon>
        <taxon>Chenggangzhangella</taxon>
    </lineage>
</organism>
<feature type="compositionally biased region" description="Low complexity" evidence="1">
    <location>
        <begin position="176"/>
        <end position="187"/>
    </location>
</feature>
<accession>A0A9E6R6B3</accession>